<comment type="similarity">
    <text evidence="3 11 12">Belongs to the iron-sulfur dependent L-serine dehydratase family.</text>
</comment>
<dbReference type="Pfam" id="PF03315">
    <property type="entry name" value="SDH_beta"/>
    <property type="match status" value="1"/>
</dbReference>
<comment type="pathway">
    <text evidence="2 11">Carbohydrate biosynthesis; gluconeogenesis.</text>
</comment>
<keyword evidence="6 11" id="KW-0479">Metal-binding</keyword>
<dbReference type="Proteomes" id="UP000183975">
    <property type="component" value="Unassembled WGS sequence"/>
</dbReference>
<dbReference type="GO" id="GO:0046872">
    <property type="term" value="F:metal ion binding"/>
    <property type="evidence" value="ECO:0007669"/>
    <property type="project" value="UniProtKB-UniRule"/>
</dbReference>
<evidence type="ECO:0000256" key="8">
    <source>
        <dbReference type="ARBA" id="ARBA00023014"/>
    </source>
</evidence>
<dbReference type="UniPathway" id="UPA00138"/>
<dbReference type="PANTHER" id="PTHR30182:SF12">
    <property type="entry name" value="L-SERINE DEHYDRATASE, BETA CHAIN-RELATED"/>
    <property type="match status" value="1"/>
</dbReference>
<evidence type="ECO:0000256" key="1">
    <source>
        <dbReference type="ARBA" id="ARBA00001966"/>
    </source>
</evidence>
<evidence type="ECO:0000259" key="13">
    <source>
        <dbReference type="PROSITE" id="PS51671"/>
    </source>
</evidence>
<keyword evidence="9 11" id="KW-0456">Lyase</keyword>
<dbReference type="EMBL" id="FRAH01000005">
    <property type="protein sequence ID" value="SHJ74106.1"/>
    <property type="molecule type" value="Genomic_DNA"/>
</dbReference>
<keyword evidence="4 11" id="KW-0312">Gluconeogenesis</keyword>
<evidence type="ECO:0000256" key="6">
    <source>
        <dbReference type="ARBA" id="ARBA00022723"/>
    </source>
</evidence>
<evidence type="ECO:0000256" key="3">
    <source>
        <dbReference type="ARBA" id="ARBA00008636"/>
    </source>
</evidence>
<dbReference type="InterPro" id="IPR051318">
    <property type="entry name" value="Fe-S_L-Ser"/>
</dbReference>
<dbReference type="InterPro" id="IPR005131">
    <property type="entry name" value="Ser_deHydtase_bsu"/>
</dbReference>
<organism evidence="14 15">
    <name type="scientific">Anaerotignum lactatifermentans DSM 14214</name>
    <dbReference type="NCBI Taxonomy" id="1121323"/>
    <lineage>
        <taxon>Bacteria</taxon>
        <taxon>Bacillati</taxon>
        <taxon>Bacillota</taxon>
        <taxon>Clostridia</taxon>
        <taxon>Lachnospirales</taxon>
        <taxon>Anaerotignaceae</taxon>
        <taxon>Anaerotignum</taxon>
    </lineage>
</organism>
<dbReference type="InterPro" id="IPR045865">
    <property type="entry name" value="ACT-like_dom_sf"/>
</dbReference>
<keyword evidence="7 11" id="KW-0408">Iron</keyword>
<comment type="catalytic activity">
    <reaction evidence="10 11 12">
        <text>L-serine = pyruvate + NH4(+)</text>
        <dbReference type="Rhea" id="RHEA:19169"/>
        <dbReference type="ChEBI" id="CHEBI:15361"/>
        <dbReference type="ChEBI" id="CHEBI:28938"/>
        <dbReference type="ChEBI" id="CHEBI:33384"/>
        <dbReference type="EC" id="4.3.1.17"/>
    </reaction>
</comment>
<evidence type="ECO:0000256" key="4">
    <source>
        <dbReference type="ARBA" id="ARBA00022432"/>
    </source>
</evidence>
<dbReference type="InterPro" id="IPR002912">
    <property type="entry name" value="ACT_dom"/>
</dbReference>
<dbReference type="InterPro" id="IPR004643">
    <property type="entry name" value="Fe-S_L-Ser_bsu"/>
</dbReference>
<dbReference type="GO" id="GO:0006094">
    <property type="term" value="P:gluconeogenesis"/>
    <property type="evidence" value="ECO:0007669"/>
    <property type="project" value="UniProtKB-UniRule"/>
</dbReference>
<dbReference type="GO" id="GO:0003941">
    <property type="term" value="F:L-serine ammonia-lyase activity"/>
    <property type="evidence" value="ECO:0007669"/>
    <property type="project" value="UniProtKB-UniRule"/>
</dbReference>
<sequence>MLQAFDIIGPIMIGPSSSHTAGAVRIGKYARSILGATPVKAHIRFSGSFAKTYKGHGTDKAVIAGILGMDTDDARIRVSMDVAKEEGLAFEFEEADIDGAHPNTAEITLEDAEGRTAQVQGASVGGGNIVINKINGTAVSINGKSDTLVIPHQDIPGMIAVVTKILAEKGVNVHGFSLCRDHKGGTAVMTIEIDGDINESVQDAILENPHIFSCTILKAI</sequence>
<dbReference type="InterPro" id="IPR029009">
    <property type="entry name" value="ASB_dom_sf"/>
</dbReference>
<dbReference type="CDD" id="cd04879">
    <property type="entry name" value="ACT_3PGDH-like"/>
    <property type="match status" value="1"/>
</dbReference>
<dbReference type="Pfam" id="PF01842">
    <property type="entry name" value="ACT"/>
    <property type="match status" value="1"/>
</dbReference>
<dbReference type="PROSITE" id="PS51671">
    <property type="entry name" value="ACT"/>
    <property type="match status" value="1"/>
</dbReference>
<dbReference type="SUPFAM" id="SSF143548">
    <property type="entry name" value="Serine metabolism enzymes domain"/>
    <property type="match status" value="1"/>
</dbReference>
<keyword evidence="5 11" id="KW-0004">4Fe-4S</keyword>
<comment type="cofactor">
    <cofactor evidence="1 12">
        <name>[4Fe-4S] cluster</name>
        <dbReference type="ChEBI" id="CHEBI:49883"/>
    </cofactor>
</comment>
<dbReference type="GO" id="GO:0051539">
    <property type="term" value="F:4 iron, 4 sulfur cluster binding"/>
    <property type="evidence" value="ECO:0007669"/>
    <property type="project" value="UniProtKB-UniRule"/>
</dbReference>
<evidence type="ECO:0000256" key="11">
    <source>
        <dbReference type="PIRNR" id="PIRNR036692"/>
    </source>
</evidence>
<dbReference type="PANTHER" id="PTHR30182">
    <property type="entry name" value="L-SERINE DEHYDRATASE"/>
    <property type="match status" value="1"/>
</dbReference>
<evidence type="ECO:0000313" key="14">
    <source>
        <dbReference type="EMBL" id="SHJ74106.1"/>
    </source>
</evidence>
<name>A0A1M6LSQ3_9FIRM</name>
<gene>
    <name evidence="14" type="ORF">SAMN02745138_00414</name>
</gene>
<reference evidence="14 15" key="1">
    <citation type="submission" date="2016-11" db="EMBL/GenBank/DDBJ databases">
        <authorList>
            <person name="Jaros S."/>
            <person name="Januszkiewicz K."/>
            <person name="Wedrychowicz H."/>
        </authorList>
    </citation>
    <scope>NUCLEOTIDE SEQUENCE [LARGE SCALE GENOMIC DNA]</scope>
    <source>
        <strain evidence="14 15">DSM 14214</strain>
    </source>
</reference>
<dbReference type="Gene3D" id="3.30.70.260">
    <property type="match status" value="1"/>
</dbReference>
<dbReference type="AlphaFoldDB" id="A0A1M6LSQ3"/>
<feature type="domain" description="ACT" evidence="13">
    <location>
        <begin position="147"/>
        <end position="220"/>
    </location>
</feature>
<evidence type="ECO:0000256" key="7">
    <source>
        <dbReference type="ARBA" id="ARBA00023004"/>
    </source>
</evidence>
<dbReference type="GeneID" id="78177184"/>
<evidence type="ECO:0000313" key="15">
    <source>
        <dbReference type="Proteomes" id="UP000183975"/>
    </source>
</evidence>
<dbReference type="NCBIfam" id="TIGR00719">
    <property type="entry name" value="sda_beta"/>
    <property type="match status" value="1"/>
</dbReference>
<evidence type="ECO:0000256" key="12">
    <source>
        <dbReference type="RuleBase" id="RU366059"/>
    </source>
</evidence>
<dbReference type="Gene3D" id="3.30.1330.90">
    <property type="entry name" value="D-3-phosphoglycerate dehydrogenase, domain 3"/>
    <property type="match status" value="1"/>
</dbReference>
<dbReference type="RefSeq" id="WP_072848626.1">
    <property type="nucleotide sequence ID" value="NZ_FRAH01000005.1"/>
</dbReference>
<keyword evidence="8 11" id="KW-0411">Iron-sulfur</keyword>
<dbReference type="PIRSF" id="PIRSF036692">
    <property type="entry name" value="SDH_B"/>
    <property type="match status" value="1"/>
</dbReference>
<keyword evidence="15" id="KW-1185">Reference proteome</keyword>
<dbReference type="SUPFAM" id="SSF55021">
    <property type="entry name" value="ACT-like"/>
    <property type="match status" value="1"/>
</dbReference>
<proteinExistence type="inferred from homology"/>
<evidence type="ECO:0000256" key="10">
    <source>
        <dbReference type="ARBA" id="ARBA00049406"/>
    </source>
</evidence>
<evidence type="ECO:0000256" key="9">
    <source>
        <dbReference type="ARBA" id="ARBA00023239"/>
    </source>
</evidence>
<evidence type="ECO:0000256" key="2">
    <source>
        <dbReference type="ARBA" id="ARBA00004742"/>
    </source>
</evidence>
<evidence type="ECO:0000256" key="5">
    <source>
        <dbReference type="ARBA" id="ARBA00022485"/>
    </source>
</evidence>
<accession>A0A1M6LSQ3</accession>
<dbReference type="OrthoDB" id="9813137at2"/>
<protein>
    <recommendedName>
        <fullName evidence="11">L-serine deaminase</fullName>
    </recommendedName>
</protein>